<dbReference type="Proteomes" id="UP000032214">
    <property type="component" value="Unassembled WGS sequence"/>
</dbReference>
<evidence type="ECO:0008006" key="4">
    <source>
        <dbReference type="Google" id="ProtNLM"/>
    </source>
</evidence>
<dbReference type="InterPro" id="IPR011990">
    <property type="entry name" value="TPR-like_helical_dom_sf"/>
</dbReference>
<dbReference type="AlphaFoldDB" id="A0A0D2K5Z6"/>
<evidence type="ECO:0000313" key="2">
    <source>
        <dbReference type="EMBL" id="KIX85657.1"/>
    </source>
</evidence>
<protein>
    <recommendedName>
        <fullName evidence="4">Tetratricopeptide repeat-like domain-containing protein</fullName>
    </recommendedName>
</protein>
<feature type="transmembrane region" description="Helical" evidence="1">
    <location>
        <begin position="12"/>
        <end position="36"/>
    </location>
</feature>
<proteinExistence type="predicted"/>
<reference evidence="2 3" key="1">
    <citation type="journal article" date="2013" name="Proc. Natl. Acad. Sci. U.S.A.">
        <title>Candidate phylum TM6 genome recovered from a hospital sink biofilm provides genomic insights into this uncultivated phylum.</title>
        <authorList>
            <person name="McLean J.S."/>
            <person name="Lombardo M.J."/>
            <person name="Badger J.H."/>
            <person name="Edlund A."/>
            <person name="Novotny M."/>
            <person name="Yee-Greenbaum J."/>
            <person name="Vyahhi N."/>
            <person name="Hall A.P."/>
            <person name="Yang Y."/>
            <person name="Dupont C.L."/>
            <person name="Ziegler M.G."/>
            <person name="Chitsaz H."/>
            <person name="Allen A.E."/>
            <person name="Yooseph S."/>
            <person name="Tesler G."/>
            <person name="Pevzner P.A."/>
            <person name="Friedman R.M."/>
            <person name="Nealson K.H."/>
            <person name="Venter J.C."/>
            <person name="Lasken R.S."/>
        </authorList>
    </citation>
    <scope>NUCLEOTIDE SEQUENCE [LARGE SCALE GENOMIC DNA]</scope>
    <source>
        <strain evidence="2 3">TM6SC1</strain>
    </source>
</reference>
<name>A0A0D2K5Z6_9BACT</name>
<gene>
    <name evidence="2" type="ORF">J120_01820</name>
</gene>
<dbReference type="EMBL" id="ARQD01000001">
    <property type="protein sequence ID" value="KIX85657.1"/>
    <property type="molecule type" value="Genomic_DNA"/>
</dbReference>
<dbReference type="eggNOG" id="ENOG502ZFE4">
    <property type="taxonomic scope" value="Bacteria"/>
</dbReference>
<dbReference type="Gene3D" id="1.25.40.10">
    <property type="entry name" value="Tetratricopeptide repeat domain"/>
    <property type="match status" value="1"/>
</dbReference>
<accession>A0A0D2K5Z6</accession>
<keyword evidence="1" id="KW-1133">Transmembrane helix</keyword>
<keyword evidence="3" id="KW-1185">Reference proteome</keyword>
<organism evidence="2 3">
    <name type="scientific">candidate division TM6 bacterium JCVI TM6SC1</name>
    <dbReference type="NCBI Taxonomy" id="1306947"/>
    <lineage>
        <taxon>Bacteria</taxon>
        <taxon>Candidatus Babelota</taxon>
        <taxon>Vermiphilus</taxon>
    </lineage>
</organism>
<keyword evidence="1" id="KW-0812">Transmembrane</keyword>
<comment type="caution">
    <text evidence="2">The sequence shown here is derived from an EMBL/GenBank/DDBJ whole genome shotgun (WGS) entry which is preliminary data.</text>
</comment>
<evidence type="ECO:0000256" key="1">
    <source>
        <dbReference type="SAM" id="Phobius"/>
    </source>
</evidence>
<keyword evidence="1" id="KW-0472">Membrane</keyword>
<evidence type="ECO:0000313" key="3">
    <source>
        <dbReference type="Proteomes" id="UP000032214"/>
    </source>
</evidence>
<dbReference type="SUPFAM" id="SSF48452">
    <property type="entry name" value="TPR-like"/>
    <property type="match status" value="1"/>
</dbReference>
<sequence length="233" mass="26101">MVHKKDTRSRHALRLEYLVLFLTLGVLAVGGGVYYFSRSSGQTTAYTIFAECIDQFEKASEENKPELWQVLEKMCAIGFEQSKSSPVAPYLLGIKSHAQYQQNKLDQAISSLDTMLSALPNRSPLYHLYATKRALLKLESQDIQVQDKGINELQALSSDSTNLNRDQAQYYTGAYYLSKNNIEQAKIAWEPLLKLANSGKDNSPWAAIAQRQWEHISTVAGSPHIVASENRSA</sequence>